<dbReference type="Gene3D" id="3.30.70.100">
    <property type="match status" value="2"/>
</dbReference>
<dbReference type="InterPro" id="IPR044492">
    <property type="entry name" value="P_typ_ATPase_HD_dom"/>
</dbReference>
<dbReference type="InterPro" id="IPR027256">
    <property type="entry name" value="P-typ_ATPase_IB"/>
</dbReference>
<dbReference type="PANTHER" id="PTHR43520:SF8">
    <property type="entry name" value="P-TYPE CU(+) TRANSPORTER"/>
    <property type="match status" value="1"/>
</dbReference>
<dbReference type="InterPro" id="IPR018303">
    <property type="entry name" value="ATPase_P-typ_P_site"/>
</dbReference>
<dbReference type="PANTHER" id="PTHR43520">
    <property type="entry name" value="ATP7, ISOFORM B"/>
    <property type="match status" value="1"/>
</dbReference>
<dbReference type="PRINTS" id="PR00119">
    <property type="entry name" value="CATATPASE"/>
</dbReference>
<dbReference type="InterPro" id="IPR008250">
    <property type="entry name" value="ATPase_P-typ_transduc_dom_A_sf"/>
</dbReference>
<dbReference type="NCBIfam" id="TIGR01525">
    <property type="entry name" value="ATPase-IB_hvy"/>
    <property type="match status" value="1"/>
</dbReference>
<keyword evidence="6 11" id="KW-0547">Nucleotide-binding</keyword>
<organism evidence="13 14">
    <name type="scientific">Trypanosoma cruzi marinkellei</name>
    <dbReference type="NCBI Taxonomy" id="85056"/>
    <lineage>
        <taxon>Eukaryota</taxon>
        <taxon>Discoba</taxon>
        <taxon>Euglenozoa</taxon>
        <taxon>Kinetoplastea</taxon>
        <taxon>Metakinetoplastina</taxon>
        <taxon>Trypanosomatida</taxon>
        <taxon>Trypanosomatidae</taxon>
        <taxon>Trypanosoma</taxon>
        <taxon>Schizotrypanum</taxon>
    </lineage>
</organism>
<dbReference type="InterPro" id="IPR017969">
    <property type="entry name" value="Heavy-metal-associated_CS"/>
</dbReference>
<dbReference type="InterPro" id="IPR036412">
    <property type="entry name" value="HAD-like_sf"/>
</dbReference>
<dbReference type="OrthoDB" id="432719at2759"/>
<keyword evidence="7 11" id="KW-0067">ATP-binding</keyword>
<dbReference type="InterPro" id="IPR023214">
    <property type="entry name" value="HAD_sf"/>
</dbReference>
<keyword evidence="3" id="KW-1003">Cell membrane</keyword>
<dbReference type="Proteomes" id="UP000007350">
    <property type="component" value="Unassembled WGS sequence"/>
</dbReference>
<feature type="domain" description="HMA" evidence="12">
    <location>
        <begin position="175"/>
        <end position="240"/>
    </location>
</feature>
<dbReference type="GO" id="GO:0055070">
    <property type="term" value="P:copper ion homeostasis"/>
    <property type="evidence" value="ECO:0007669"/>
    <property type="project" value="TreeGrafter"/>
</dbReference>
<evidence type="ECO:0000256" key="7">
    <source>
        <dbReference type="ARBA" id="ARBA00022840"/>
    </source>
</evidence>
<dbReference type="Gene3D" id="3.40.50.1000">
    <property type="entry name" value="HAD superfamily/HAD-like"/>
    <property type="match status" value="1"/>
</dbReference>
<dbReference type="Pfam" id="PF00403">
    <property type="entry name" value="HMA"/>
    <property type="match status" value="1"/>
</dbReference>
<dbReference type="GO" id="GO:0005886">
    <property type="term" value="C:plasma membrane"/>
    <property type="evidence" value="ECO:0007669"/>
    <property type="project" value="UniProtKB-SubCell"/>
</dbReference>
<dbReference type="SUPFAM" id="SSF81660">
    <property type="entry name" value="Metal cation-transporting ATPase, ATP-binding domain N"/>
    <property type="match status" value="1"/>
</dbReference>
<feature type="transmembrane region" description="Helical" evidence="11">
    <location>
        <begin position="368"/>
        <end position="388"/>
    </location>
</feature>
<dbReference type="SFLD" id="SFLDG00002">
    <property type="entry name" value="C1.7:_P-type_atpase_like"/>
    <property type="match status" value="1"/>
</dbReference>
<dbReference type="InterPro" id="IPR023298">
    <property type="entry name" value="ATPase_P-typ_TM_dom_sf"/>
</dbReference>
<keyword evidence="9 11" id="KW-1133">Transmembrane helix</keyword>
<reference evidence="13 14" key="1">
    <citation type="journal article" date="2012" name="BMC Genomics">
        <title>Comparative genomic analysis of human infective Trypanosoma cruzi lineages with the bat-restricted subspecies T. cruzi marinkellei.</title>
        <authorList>
            <person name="Franzen O."/>
            <person name="Talavera-Lopez C."/>
            <person name="Ochaya S."/>
            <person name="Butler C.E."/>
            <person name="Messenger L.A."/>
            <person name="Lewis M.D."/>
            <person name="Llewellyn M.S."/>
            <person name="Marinkelle C.J."/>
            <person name="Tyler K.M."/>
            <person name="Miles M.A."/>
            <person name="Andersson B."/>
        </authorList>
    </citation>
    <scope>NUCLEOTIDE SEQUENCE [LARGE SCALE GENOMIC DNA]</scope>
    <source>
        <strain evidence="13 14">B7</strain>
    </source>
</reference>
<comment type="subcellular location">
    <subcellularLocation>
        <location evidence="1">Cell membrane</location>
        <topology evidence="1">Multi-pass membrane protein</topology>
    </subcellularLocation>
    <subcellularLocation>
        <location evidence="11">Membrane</location>
    </subcellularLocation>
</comment>
<dbReference type="Pfam" id="PF00702">
    <property type="entry name" value="Hydrolase"/>
    <property type="match status" value="1"/>
</dbReference>
<keyword evidence="8" id="KW-1278">Translocase</keyword>
<evidence type="ECO:0000256" key="6">
    <source>
        <dbReference type="ARBA" id="ARBA00022741"/>
    </source>
</evidence>
<feature type="transmembrane region" description="Helical" evidence="11">
    <location>
        <begin position="522"/>
        <end position="544"/>
    </location>
</feature>
<keyword evidence="14" id="KW-1185">Reference proteome</keyword>
<dbReference type="GO" id="GO:0005507">
    <property type="term" value="F:copper ion binding"/>
    <property type="evidence" value="ECO:0007669"/>
    <property type="project" value="TreeGrafter"/>
</dbReference>
<dbReference type="GO" id="GO:0005524">
    <property type="term" value="F:ATP binding"/>
    <property type="evidence" value="ECO:0007669"/>
    <property type="project" value="UniProtKB-UniRule"/>
</dbReference>
<feature type="transmembrane region" description="Helical" evidence="11">
    <location>
        <begin position="564"/>
        <end position="584"/>
    </location>
</feature>
<comment type="caution">
    <text evidence="13">The sequence shown here is derived from an EMBL/GenBank/DDBJ whole genome shotgun (WGS) entry which is preliminary data.</text>
</comment>
<dbReference type="EMBL" id="AHKC01010457">
    <property type="protein sequence ID" value="EKF32045.1"/>
    <property type="molecule type" value="Genomic_DNA"/>
</dbReference>
<dbReference type="SFLD" id="SFLDF00027">
    <property type="entry name" value="p-type_atpase"/>
    <property type="match status" value="1"/>
</dbReference>
<feature type="transmembrane region" description="Helical" evidence="11">
    <location>
        <begin position="273"/>
        <end position="296"/>
    </location>
</feature>
<dbReference type="FunFam" id="2.70.150.10:FF:000020">
    <property type="entry name" value="Copper-exporting P-type ATPase A"/>
    <property type="match status" value="1"/>
</dbReference>
<feature type="transmembrane region" description="Helical" evidence="11">
    <location>
        <begin position="915"/>
        <end position="940"/>
    </location>
</feature>
<accession>K2MYA0</accession>
<dbReference type="CDD" id="cd00371">
    <property type="entry name" value="HMA"/>
    <property type="match status" value="2"/>
</dbReference>
<feature type="transmembrane region" description="Helical" evidence="11">
    <location>
        <begin position="308"/>
        <end position="329"/>
    </location>
</feature>
<dbReference type="PROSITE" id="PS50846">
    <property type="entry name" value="HMA_2"/>
    <property type="match status" value="2"/>
</dbReference>
<dbReference type="SUPFAM" id="SSF81653">
    <property type="entry name" value="Calcium ATPase, transduction domain A"/>
    <property type="match status" value="1"/>
</dbReference>
<dbReference type="GO" id="GO:0016887">
    <property type="term" value="F:ATP hydrolysis activity"/>
    <property type="evidence" value="ECO:0007669"/>
    <property type="project" value="InterPro"/>
</dbReference>
<keyword evidence="4 11" id="KW-0812">Transmembrane</keyword>
<dbReference type="PROSITE" id="PS00154">
    <property type="entry name" value="ATPASE_E1_E2"/>
    <property type="match status" value="1"/>
</dbReference>
<evidence type="ECO:0000256" key="3">
    <source>
        <dbReference type="ARBA" id="ARBA00022475"/>
    </source>
</evidence>
<evidence type="ECO:0000256" key="8">
    <source>
        <dbReference type="ARBA" id="ARBA00022967"/>
    </source>
</evidence>
<evidence type="ECO:0000256" key="9">
    <source>
        <dbReference type="ARBA" id="ARBA00022989"/>
    </source>
</evidence>
<dbReference type="SUPFAM" id="SSF81665">
    <property type="entry name" value="Calcium ATPase, transmembrane domain M"/>
    <property type="match status" value="1"/>
</dbReference>
<dbReference type="InterPro" id="IPR006121">
    <property type="entry name" value="HMA_dom"/>
</dbReference>
<dbReference type="PROSITE" id="PS01229">
    <property type="entry name" value="COF_2"/>
    <property type="match status" value="1"/>
</dbReference>
<keyword evidence="5 11" id="KW-0479">Metal-binding</keyword>
<dbReference type="SFLD" id="SFLDS00003">
    <property type="entry name" value="Haloacid_Dehalogenase"/>
    <property type="match status" value="1"/>
</dbReference>
<dbReference type="InterPro" id="IPR036163">
    <property type="entry name" value="HMA_dom_sf"/>
</dbReference>
<evidence type="ECO:0000313" key="14">
    <source>
        <dbReference type="Proteomes" id="UP000007350"/>
    </source>
</evidence>
<protein>
    <submittedName>
        <fullName evidence="13">Copper-transporting ATPase-like protein, putative</fullName>
    </submittedName>
</protein>
<dbReference type="PROSITE" id="PS01047">
    <property type="entry name" value="HMA_1"/>
    <property type="match status" value="1"/>
</dbReference>
<dbReference type="InterPro" id="IPR059000">
    <property type="entry name" value="ATPase_P-type_domA"/>
</dbReference>
<name>K2MYA0_TRYCR</name>
<evidence type="ECO:0000313" key="13">
    <source>
        <dbReference type="EMBL" id="EKF32045.1"/>
    </source>
</evidence>
<dbReference type="GO" id="GO:0043682">
    <property type="term" value="F:P-type divalent copper transporter activity"/>
    <property type="evidence" value="ECO:0007669"/>
    <property type="project" value="TreeGrafter"/>
</dbReference>
<evidence type="ECO:0000256" key="2">
    <source>
        <dbReference type="ARBA" id="ARBA00006024"/>
    </source>
</evidence>
<feature type="domain" description="HMA" evidence="12">
    <location>
        <begin position="90"/>
        <end position="156"/>
    </location>
</feature>
<sequence>MTPTSRETSGDSGGVRLYEFRVDATSPRPSQSVLEKALFSITGVTVIGVSISSEDDTIVVKTLWTAERLERLFRGVISSLGYVVADDAPVESRFLIEGIPGLNFALSIESHLRSLRGVEKAAVNVATMTATVVHNPKGVTATDLMNEIGRMGYSAKLQGSTECAIRSPAGTAGCIGRELVVSGMSCASCAAQIGSQVRRIDGVKDCVVNFSTGICMVTLDREDALQRVEEAIASMGYTVSVSPPRNPTGAVFLNETKAALERTREIEEQKRRFLGAAVLATPLALVMLLMATTNVFDDSRTMIFVDFVQMALSTPIVFYYGSVFFIHAWQGLKHGVLTMDTLVAIGAGCSYLYSLGACIVMVVAKYQIATYFDAAGMLLAFMLLGRFLEARARRSTSDALINLMNLVPPVSIVVTAQGDITMPSTLLEKGMRIRVLAGDRFPADGIVLEGMSDVDEQMVTGEAITKAVKVGSAVIGGTTNITAMLVVEATKIGEETMLSQILRLVQEAQNTKPEIQRIADQIAAYFVPFVVIFSVGVFFTWLLLGAFDMYPPEWRGQNETILMFAFDFFIASVVAACPCALGLATPTAIMVGTGVGAKNGILVKSGKSLEVVRQSRCIVFDKTGTITHGKLQVVFKKCWGDNVEEVMKVVGFVELLSNHPVAKAVANGILSASPESTYDVVFSKVKGGLGTEAVVRCRSQNNELKVHVGNLAMMREGNIYVPLEIEHAVRQQNNMGRTTVCGAVNGVARILVALADEPKEEAAGVVRFLHRQGFRVLMVTGDNEGVAARVASAVGIQHENIHAEALPTTKAGIVRQLQSEGNCVIFVGDGINDSPALAQADVGIALGAGTQIAIEAADAVLISNSLVDIINLRALSIATVKRVYGNFFWAFGYNLCMLPLASGMFYPVIHFKLPPILAAAAMVFSSISVLLSSLSIRWFAPYEVGMYLGLPQTWQKRK</sequence>
<dbReference type="Gene3D" id="2.70.150.10">
    <property type="entry name" value="Calcium-transporting ATPase, cytoplasmic transduction domain A"/>
    <property type="match status" value="1"/>
</dbReference>
<gene>
    <name evidence="13" type="ORF">MOQ_004115</name>
</gene>
<evidence type="ECO:0000256" key="5">
    <source>
        <dbReference type="ARBA" id="ARBA00022723"/>
    </source>
</evidence>
<evidence type="ECO:0000256" key="4">
    <source>
        <dbReference type="ARBA" id="ARBA00022692"/>
    </source>
</evidence>
<feature type="transmembrane region" description="Helical" evidence="11">
    <location>
        <begin position="341"/>
        <end position="362"/>
    </location>
</feature>
<proteinExistence type="inferred from homology"/>
<keyword evidence="10 11" id="KW-0472">Membrane</keyword>
<evidence type="ECO:0000259" key="12">
    <source>
        <dbReference type="PROSITE" id="PS50846"/>
    </source>
</evidence>
<dbReference type="Pfam" id="PF00122">
    <property type="entry name" value="E1-E2_ATPase"/>
    <property type="match status" value="1"/>
</dbReference>
<feature type="transmembrane region" description="Helical" evidence="11">
    <location>
        <begin position="887"/>
        <end position="909"/>
    </location>
</feature>
<comment type="similarity">
    <text evidence="2 11">Belongs to the cation transport ATPase (P-type) (TC 3.A.3) family. Type IB subfamily.</text>
</comment>
<dbReference type="InterPro" id="IPR023299">
    <property type="entry name" value="ATPase_P-typ_cyto_dom_N"/>
</dbReference>
<dbReference type="SUPFAM" id="SSF55008">
    <property type="entry name" value="HMA, heavy metal-associated domain"/>
    <property type="match status" value="2"/>
</dbReference>
<dbReference type="InterPro" id="IPR001757">
    <property type="entry name" value="P_typ_ATPase"/>
</dbReference>
<evidence type="ECO:0000256" key="10">
    <source>
        <dbReference type="ARBA" id="ARBA00023136"/>
    </source>
</evidence>
<evidence type="ECO:0000256" key="11">
    <source>
        <dbReference type="RuleBase" id="RU362081"/>
    </source>
</evidence>
<dbReference type="SUPFAM" id="SSF56784">
    <property type="entry name" value="HAD-like"/>
    <property type="match status" value="1"/>
</dbReference>
<dbReference type="AlphaFoldDB" id="K2MYA0"/>
<evidence type="ECO:0000256" key="1">
    <source>
        <dbReference type="ARBA" id="ARBA00004651"/>
    </source>
</evidence>
<dbReference type="NCBIfam" id="TIGR01494">
    <property type="entry name" value="ATPase_P-type"/>
    <property type="match status" value="2"/>
</dbReference>
<dbReference type="Gene3D" id="3.40.1110.10">
    <property type="entry name" value="Calcium-transporting ATPase, cytoplasmic domain N"/>
    <property type="match status" value="1"/>
</dbReference>